<feature type="transmembrane region" description="Helical" evidence="1">
    <location>
        <begin position="12"/>
        <end position="30"/>
    </location>
</feature>
<organism evidence="2 3">
    <name type="scientific">Marispirochaeta aestuarii</name>
    <dbReference type="NCBI Taxonomy" id="1963862"/>
    <lineage>
        <taxon>Bacteria</taxon>
        <taxon>Pseudomonadati</taxon>
        <taxon>Spirochaetota</taxon>
        <taxon>Spirochaetia</taxon>
        <taxon>Spirochaetales</taxon>
        <taxon>Spirochaetaceae</taxon>
        <taxon>Marispirochaeta</taxon>
    </lineage>
</organism>
<evidence type="ECO:0000256" key="1">
    <source>
        <dbReference type="SAM" id="Phobius"/>
    </source>
</evidence>
<dbReference type="EMBL" id="MWQY01000012">
    <property type="protein sequence ID" value="ORC34688.1"/>
    <property type="molecule type" value="Genomic_DNA"/>
</dbReference>
<feature type="transmembrane region" description="Helical" evidence="1">
    <location>
        <begin position="113"/>
        <end position="134"/>
    </location>
</feature>
<feature type="transmembrane region" description="Helical" evidence="1">
    <location>
        <begin position="42"/>
        <end position="61"/>
    </location>
</feature>
<dbReference type="AlphaFoldDB" id="A0A1Y1RWZ6"/>
<sequence>MMRRPWLFLGEFVWEILRLALVFNLVVLLANREGFFDTAALLFLLGIPGTIYPVGILALFFEPDNSSLRMILALGKGLMVLTEAVLLGLVSVLGTFLSQVFPALLSLRLPASLGPAILILLVADLLFFFLLLLFKTSLSGSGERGIPEPPIVEIKEE</sequence>
<accession>A0A1Y1RWZ6</accession>
<keyword evidence="3" id="KW-1185">Reference proteome</keyword>
<keyword evidence="1" id="KW-0812">Transmembrane</keyword>
<feature type="transmembrane region" description="Helical" evidence="1">
    <location>
        <begin position="73"/>
        <end position="101"/>
    </location>
</feature>
<protein>
    <submittedName>
        <fullName evidence="2">Uncharacterized protein</fullName>
    </submittedName>
</protein>
<dbReference type="STRING" id="1963862.B4O97_12130"/>
<proteinExistence type="predicted"/>
<name>A0A1Y1RWZ6_9SPIO</name>
<dbReference type="Proteomes" id="UP000192343">
    <property type="component" value="Unassembled WGS sequence"/>
</dbReference>
<comment type="caution">
    <text evidence="2">The sequence shown here is derived from an EMBL/GenBank/DDBJ whole genome shotgun (WGS) entry which is preliminary data.</text>
</comment>
<dbReference type="RefSeq" id="WP_083051155.1">
    <property type="nucleotide sequence ID" value="NZ_CAXXQO010000003.1"/>
</dbReference>
<keyword evidence="1" id="KW-0472">Membrane</keyword>
<gene>
    <name evidence="2" type="ORF">B4O97_12130</name>
</gene>
<dbReference type="OrthoDB" id="10013635at2"/>
<evidence type="ECO:0000313" key="2">
    <source>
        <dbReference type="EMBL" id="ORC34688.1"/>
    </source>
</evidence>
<keyword evidence="1" id="KW-1133">Transmembrane helix</keyword>
<reference evidence="2 3" key="1">
    <citation type="submission" date="2017-03" db="EMBL/GenBank/DDBJ databases">
        <title>Draft Genome sequence of Marispirochaeta sp. strain JC444.</title>
        <authorList>
            <person name="Shivani Y."/>
            <person name="Subhash Y."/>
            <person name="Sasikala C."/>
            <person name="Ramana C."/>
        </authorList>
    </citation>
    <scope>NUCLEOTIDE SEQUENCE [LARGE SCALE GENOMIC DNA]</scope>
    <source>
        <strain evidence="2 3">JC444</strain>
    </source>
</reference>
<evidence type="ECO:0000313" key="3">
    <source>
        <dbReference type="Proteomes" id="UP000192343"/>
    </source>
</evidence>